<keyword evidence="1" id="KW-0472">Membrane</keyword>
<evidence type="ECO:0000313" key="3">
    <source>
        <dbReference type="Proteomes" id="UP000569732"/>
    </source>
</evidence>
<name>A0A853I9F0_9GAMM</name>
<evidence type="ECO:0000256" key="1">
    <source>
        <dbReference type="SAM" id="Phobius"/>
    </source>
</evidence>
<reference evidence="2 3" key="1">
    <citation type="submission" date="2020-07" db="EMBL/GenBank/DDBJ databases">
        <title>Endozoicomonas sp. nov., isolated from sediment.</title>
        <authorList>
            <person name="Gu T."/>
        </authorList>
    </citation>
    <scope>NUCLEOTIDE SEQUENCE [LARGE SCALE GENOMIC DNA]</scope>
    <source>
        <strain evidence="2 3">SM1973</strain>
    </source>
</reference>
<dbReference type="PANTHER" id="PTHR34980:SF3">
    <property type="entry name" value="BLR8105 PROTEIN"/>
    <property type="match status" value="1"/>
</dbReference>
<dbReference type="AlphaFoldDB" id="A0A853I9F0"/>
<organism evidence="2 3">
    <name type="scientific">Spartinivicinus marinus</name>
    <dbReference type="NCBI Taxonomy" id="2994442"/>
    <lineage>
        <taxon>Bacteria</taxon>
        <taxon>Pseudomonadati</taxon>
        <taxon>Pseudomonadota</taxon>
        <taxon>Gammaproteobacteria</taxon>
        <taxon>Oceanospirillales</taxon>
        <taxon>Zooshikellaceae</taxon>
        <taxon>Spartinivicinus</taxon>
    </lineage>
</organism>
<feature type="transmembrane region" description="Helical" evidence="1">
    <location>
        <begin position="144"/>
        <end position="161"/>
    </location>
</feature>
<dbReference type="GO" id="GO:0005886">
    <property type="term" value="C:plasma membrane"/>
    <property type="evidence" value="ECO:0007669"/>
    <property type="project" value="TreeGrafter"/>
</dbReference>
<protein>
    <submittedName>
        <fullName evidence="2">DUF805 domain-containing protein</fullName>
    </submittedName>
</protein>
<dbReference type="PANTHER" id="PTHR34980">
    <property type="entry name" value="INNER MEMBRANE PROTEIN-RELATED-RELATED"/>
    <property type="match status" value="1"/>
</dbReference>
<comment type="caution">
    <text evidence="2">The sequence shown here is derived from an EMBL/GenBank/DDBJ whole genome shotgun (WGS) entry which is preliminary data.</text>
</comment>
<dbReference type="Proteomes" id="UP000569732">
    <property type="component" value="Unassembled WGS sequence"/>
</dbReference>
<dbReference type="Pfam" id="PF05656">
    <property type="entry name" value="DUF805"/>
    <property type="match status" value="1"/>
</dbReference>
<dbReference type="RefSeq" id="WP_180569310.1">
    <property type="nucleotide sequence ID" value="NZ_JACCKB010000023.1"/>
</dbReference>
<dbReference type="EMBL" id="JACCKB010000023">
    <property type="protein sequence ID" value="NYZ67288.1"/>
    <property type="molecule type" value="Genomic_DNA"/>
</dbReference>
<feature type="transmembrane region" description="Helical" evidence="1">
    <location>
        <begin position="37"/>
        <end position="55"/>
    </location>
</feature>
<gene>
    <name evidence="2" type="ORF">H0A36_14815</name>
</gene>
<keyword evidence="1" id="KW-1133">Transmembrane helix</keyword>
<accession>A0A853I9F0</accession>
<dbReference type="InterPro" id="IPR008523">
    <property type="entry name" value="DUF805"/>
</dbReference>
<keyword evidence="3" id="KW-1185">Reference proteome</keyword>
<evidence type="ECO:0000313" key="2">
    <source>
        <dbReference type="EMBL" id="NYZ67288.1"/>
    </source>
</evidence>
<feature type="transmembrane region" description="Helical" evidence="1">
    <location>
        <begin position="105"/>
        <end position="124"/>
    </location>
</feature>
<sequence>MFSNKQQVISGDPLVEAQDYAKARWFSVKGRLGRARFACYFLLVVLPILIAIDVLQLLAKTHQPGLLDNLMRESYIPWVIIAVAVVAILPLVIQRLHDFGWPAWLSVGLVVPFVNLLVLVHLFIGAGQKQPNRYGAPPRPNSPAIWMLLGFLLGTPFLYFYKIFKTYLLFLLIAIY</sequence>
<proteinExistence type="predicted"/>
<feature type="transmembrane region" description="Helical" evidence="1">
    <location>
        <begin position="75"/>
        <end position="93"/>
    </location>
</feature>
<keyword evidence="1" id="KW-0812">Transmembrane</keyword>